<dbReference type="Proteomes" id="UP000502823">
    <property type="component" value="Unassembled WGS sequence"/>
</dbReference>
<dbReference type="PANTHER" id="PTHR15314:SF1">
    <property type="entry name" value="RIBONUCLEASE P PROTEIN SUBUNIT P20"/>
    <property type="match status" value="1"/>
</dbReference>
<dbReference type="InterPro" id="IPR036882">
    <property type="entry name" value="Alba-like_dom_sf"/>
</dbReference>
<evidence type="ECO:0000313" key="11">
    <source>
        <dbReference type="EMBL" id="GFG28657.1"/>
    </source>
</evidence>
<dbReference type="Gene3D" id="3.30.110.20">
    <property type="entry name" value="Alba-like domain"/>
    <property type="match status" value="1"/>
</dbReference>
<sequence length="146" mass="16503">MADAEERSGCIKGDKLNKRQRYNSDCDHVLRKRLPPRLPRRSNDIYITNKSNYQSQLSRCEKLLNDGESEIVIHGLGAAVPRAVNLALQLKTKHLGTVEVAVNTSTVDIIDDLEPVDDQGEYETHTRQNSSVHIRVYRTALHGAQR</sequence>
<evidence type="ECO:0000256" key="7">
    <source>
        <dbReference type="ARBA" id="ARBA00023242"/>
    </source>
</evidence>
<evidence type="ECO:0000256" key="9">
    <source>
        <dbReference type="ARBA" id="ARBA00064615"/>
    </source>
</evidence>
<dbReference type="GO" id="GO:0006364">
    <property type="term" value="P:rRNA processing"/>
    <property type="evidence" value="ECO:0007669"/>
    <property type="project" value="UniProtKB-KW"/>
</dbReference>
<dbReference type="SUPFAM" id="SSF82704">
    <property type="entry name" value="AlbA-like"/>
    <property type="match status" value="1"/>
</dbReference>
<evidence type="ECO:0000256" key="3">
    <source>
        <dbReference type="ARBA" id="ARBA00008018"/>
    </source>
</evidence>
<dbReference type="GO" id="GO:0001682">
    <property type="term" value="P:tRNA 5'-leader removal"/>
    <property type="evidence" value="ECO:0007669"/>
    <property type="project" value="InterPro"/>
</dbReference>
<evidence type="ECO:0000256" key="2">
    <source>
        <dbReference type="ARBA" id="ARBA00004604"/>
    </source>
</evidence>
<evidence type="ECO:0000256" key="6">
    <source>
        <dbReference type="ARBA" id="ARBA00022694"/>
    </source>
</evidence>
<dbReference type="Pfam" id="PF12328">
    <property type="entry name" value="Rpp20"/>
    <property type="match status" value="1"/>
</dbReference>
<dbReference type="FunFam" id="3.30.110.20:FF:000002">
    <property type="entry name" value="Ribonuclease P protein subunit p20"/>
    <property type="match status" value="1"/>
</dbReference>
<dbReference type="InterPro" id="IPR014612">
    <property type="entry name" value="Pop7/Rpp20"/>
</dbReference>
<dbReference type="PANTHER" id="PTHR15314">
    <property type="entry name" value="RIBONUCLEASE P PROTEIN SUBUNIT P20"/>
    <property type="match status" value="1"/>
</dbReference>
<comment type="function">
    <text evidence="8">Component of ribonuclease P, a ribonucleoprotein complex that generates mature tRNA molecules by cleaving their 5'-ends. Also a component of the MRP ribonuclease complex, which cleaves pre-rRNA sequences.</text>
</comment>
<reference evidence="12" key="1">
    <citation type="submission" date="2020-01" db="EMBL/GenBank/DDBJ databases">
        <title>Draft genome sequence of the Termite Coptotermes fromosanus.</title>
        <authorList>
            <person name="Itakura S."/>
            <person name="Yosikawa Y."/>
            <person name="Umezawa K."/>
        </authorList>
    </citation>
    <scope>NUCLEOTIDE SEQUENCE [LARGE SCALE GENOMIC DNA]</scope>
</reference>
<dbReference type="OrthoDB" id="416729at2759"/>
<dbReference type="GO" id="GO:0000172">
    <property type="term" value="C:ribonuclease MRP complex"/>
    <property type="evidence" value="ECO:0007669"/>
    <property type="project" value="InterPro"/>
</dbReference>
<comment type="subcellular location">
    <subcellularLocation>
        <location evidence="1">Cytoplasmic granule</location>
    </subcellularLocation>
    <subcellularLocation>
        <location evidence="2">Nucleus</location>
        <location evidence="2">Nucleolus</location>
    </subcellularLocation>
</comment>
<protein>
    <recommendedName>
        <fullName evidence="10">Ribonuclease P protein subunit p20</fullName>
    </recommendedName>
</protein>
<gene>
    <name evidence="11" type="ORF">Cfor_05681</name>
</gene>
<keyword evidence="5" id="KW-0698">rRNA processing</keyword>
<keyword evidence="12" id="KW-1185">Reference proteome</keyword>
<organism evidence="11 12">
    <name type="scientific">Coptotermes formosanus</name>
    <name type="common">Formosan subterranean termite</name>
    <dbReference type="NCBI Taxonomy" id="36987"/>
    <lineage>
        <taxon>Eukaryota</taxon>
        <taxon>Metazoa</taxon>
        <taxon>Ecdysozoa</taxon>
        <taxon>Arthropoda</taxon>
        <taxon>Hexapoda</taxon>
        <taxon>Insecta</taxon>
        <taxon>Pterygota</taxon>
        <taxon>Neoptera</taxon>
        <taxon>Polyneoptera</taxon>
        <taxon>Dictyoptera</taxon>
        <taxon>Blattodea</taxon>
        <taxon>Blattoidea</taxon>
        <taxon>Termitoidae</taxon>
        <taxon>Rhinotermitidae</taxon>
        <taxon>Coptotermes</taxon>
    </lineage>
</organism>
<evidence type="ECO:0000256" key="5">
    <source>
        <dbReference type="ARBA" id="ARBA00022552"/>
    </source>
</evidence>
<dbReference type="GO" id="GO:0003676">
    <property type="term" value="F:nucleic acid binding"/>
    <property type="evidence" value="ECO:0007669"/>
    <property type="project" value="InterPro"/>
</dbReference>
<evidence type="ECO:0000256" key="10">
    <source>
        <dbReference type="ARBA" id="ARBA00068472"/>
    </source>
</evidence>
<dbReference type="EMBL" id="BLKM01009892">
    <property type="protein sequence ID" value="GFG28657.1"/>
    <property type="molecule type" value="Genomic_DNA"/>
</dbReference>
<dbReference type="GO" id="GO:0005655">
    <property type="term" value="C:nucleolar ribonuclease P complex"/>
    <property type="evidence" value="ECO:0007669"/>
    <property type="project" value="InterPro"/>
</dbReference>
<evidence type="ECO:0000256" key="1">
    <source>
        <dbReference type="ARBA" id="ARBA00004463"/>
    </source>
</evidence>
<keyword evidence="7" id="KW-0539">Nucleus</keyword>
<evidence type="ECO:0000256" key="8">
    <source>
        <dbReference type="ARBA" id="ARBA00053284"/>
    </source>
</evidence>
<accession>A0A6L2PEV9</accession>
<proteinExistence type="inferred from homology"/>
<keyword evidence="6" id="KW-0819">tRNA processing</keyword>
<name>A0A6L2PEV9_COPFO</name>
<dbReference type="FunCoup" id="A0A6L2PEV9">
    <property type="interactions" value="745"/>
</dbReference>
<dbReference type="AlphaFoldDB" id="A0A6L2PEV9"/>
<keyword evidence="4" id="KW-0963">Cytoplasm</keyword>
<comment type="subunit">
    <text evidence="9">Component of nuclear RNase P and RNase MRP complexes. RNase P consists of a catalytic RNA moiety and 10 different protein chains; POP1, POP4, POP5, POP7, RPP14, RPP21, RPP25, RPP30, RPP38 and RPP40. Within the RNase P complex, POP1, POP7 and RPP25 form the 'finger' subcomplex, POP5, RPP14, RPP40 and homodimeric RPP30 form the 'palm' subcomplex, and RPP21, POP4 and RPP38 form the 'wrist' subcomplex. All subunits of the RNase P complex interact with the catalytic RNA. Several subunits of RNase P are also part of the RNase MRP complex. RNase MRP consists of a catalytic RNA moiety and about 8 protein subunits; POP1, POP7, RPP25, RPP30, RPP38, RPP40 and possibly also POP4 and POP5. Interacts with SMN1. POP7 forms a heterodimer with RPP25 that binds to the P3 stem loop of the catalytic RNA.</text>
</comment>
<comment type="similarity">
    <text evidence="3">Belongs to the histone-like Alba family.</text>
</comment>
<evidence type="ECO:0000313" key="12">
    <source>
        <dbReference type="Proteomes" id="UP000502823"/>
    </source>
</evidence>
<dbReference type="InParanoid" id="A0A6L2PEV9"/>
<comment type="caution">
    <text evidence="11">The sequence shown here is derived from an EMBL/GenBank/DDBJ whole genome shotgun (WGS) entry which is preliminary data.</text>
</comment>
<evidence type="ECO:0000256" key="4">
    <source>
        <dbReference type="ARBA" id="ARBA00022490"/>
    </source>
</evidence>